<evidence type="ECO:0000256" key="2">
    <source>
        <dbReference type="SAM" id="SignalP"/>
    </source>
</evidence>
<keyword evidence="1 2" id="KW-0732">Signal</keyword>
<sequence>MFRISTLLGSFLALILCVTTATAQNYRVRPGDTLRIEVIEDSNLDRTVLVAPDGRISLPGTGQVRAGGRTMLQIQRSLTAQLAPNFANPPNVHVSLEELRPTVPSPPAEDPVTAVFVAGEIKNAGRVELEPGTTLLQAIAQFGGFTNFAATKRVQLHRSAKIYTVNFDAILKGTSPNGTVRLREGDVIIVPQRRLFE</sequence>
<evidence type="ECO:0000259" key="4">
    <source>
        <dbReference type="Pfam" id="PF10531"/>
    </source>
</evidence>
<feature type="signal peptide" evidence="2">
    <location>
        <begin position="1"/>
        <end position="23"/>
    </location>
</feature>
<accession>A0A916R2D8</accession>
<dbReference type="EMBL" id="BMKA01000006">
    <property type="protein sequence ID" value="GGA29010.1"/>
    <property type="molecule type" value="Genomic_DNA"/>
</dbReference>
<dbReference type="Pfam" id="PF02563">
    <property type="entry name" value="Poly_export"/>
    <property type="match status" value="1"/>
</dbReference>
<comment type="caution">
    <text evidence="5">The sequence shown here is derived from an EMBL/GenBank/DDBJ whole genome shotgun (WGS) entry which is preliminary data.</text>
</comment>
<evidence type="ECO:0000313" key="5">
    <source>
        <dbReference type="EMBL" id="GGA29010.1"/>
    </source>
</evidence>
<organism evidence="5 6">
    <name type="scientific">Neptunicoccus cionae</name>
    <dbReference type="NCBI Taxonomy" id="2035344"/>
    <lineage>
        <taxon>Bacteria</taxon>
        <taxon>Pseudomonadati</taxon>
        <taxon>Pseudomonadota</taxon>
        <taxon>Alphaproteobacteria</taxon>
        <taxon>Rhodobacterales</taxon>
        <taxon>Paracoccaceae</taxon>
        <taxon>Neptunicoccus</taxon>
    </lineage>
</organism>
<feature type="domain" description="Soluble ligand binding" evidence="4">
    <location>
        <begin position="115"/>
        <end position="158"/>
    </location>
</feature>
<dbReference type="GO" id="GO:0015159">
    <property type="term" value="F:polysaccharide transmembrane transporter activity"/>
    <property type="evidence" value="ECO:0007669"/>
    <property type="project" value="InterPro"/>
</dbReference>
<protein>
    <submittedName>
        <fullName evidence="5">Sugar ABC transporter substrate-binding protein</fullName>
    </submittedName>
</protein>
<evidence type="ECO:0000313" key="6">
    <source>
        <dbReference type="Proteomes" id="UP000628017"/>
    </source>
</evidence>
<feature type="chain" id="PRO_5037985922" evidence="2">
    <location>
        <begin position="24"/>
        <end position="197"/>
    </location>
</feature>
<evidence type="ECO:0000256" key="1">
    <source>
        <dbReference type="ARBA" id="ARBA00022729"/>
    </source>
</evidence>
<dbReference type="RefSeq" id="WP_188677886.1">
    <property type="nucleotide sequence ID" value="NZ_BMKA01000006.1"/>
</dbReference>
<name>A0A916R2D8_9RHOB</name>
<dbReference type="InterPro" id="IPR003715">
    <property type="entry name" value="Poly_export_N"/>
</dbReference>
<dbReference type="InterPro" id="IPR019554">
    <property type="entry name" value="Soluble_ligand-bd"/>
</dbReference>
<evidence type="ECO:0000259" key="3">
    <source>
        <dbReference type="Pfam" id="PF02563"/>
    </source>
</evidence>
<keyword evidence="6" id="KW-1185">Reference proteome</keyword>
<feature type="domain" description="Polysaccharide export protein N-terminal" evidence="3">
    <location>
        <begin position="21"/>
        <end position="96"/>
    </location>
</feature>
<proteinExistence type="predicted"/>
<dbReference type="InterPro" id="IPR049712">
    <property type="entry name" value="Poly_export"/>
</dbReference>
<dbReference type="Gene3D" id="3.30.1950.10">
    <property type="entry name" value="wza like domain"/>
    <property type="match status" value="1"/>
</dbReference>
<dbReference type="PANTHER" id="PTHR33619:SF3">
    <property type="entry name" value="POLYSACCHARIDE EXPORT PROTEIN GFCE-RELATED"/>
    <property type="match status" value="1"/>
</dbReference>
<reference evidence="5" key="2">
    <citation type="submission" date="2020-09" db="EMBL/GenBank/DDBJ databases">
        <authorList>
            <person name="Sun Q."/>
            <person name="Zhou Y."/>
        </authorList>
    </citation>
    <scope>NUCLEOTIDE SEQUENCE</scope>
    <source>
        <strain evidence="5">CGMCC 1.15880</strain>
    </source>
</reference>
<dbReference type="Gene3D" id="3.10.560.10">
    <property type="entry name" value="Outer membrane lipoprotein wza domain like"/>
    <property type="match status" value="1"/>
</dbReference>
<dbReference type="Pfam" id="PF10531">
    <property type="entry name" value="SLBB"/>
    <property type="match status" value="1"/>
</dbReference>
<dbReference type="PANTHER" id="PTHR33619">
    <property type="entry name" value="POLYSACCHARIDE EXPORT PROTEIN GFCE-RELATED"/>
    <property type="match status" value="1"/>
</dbReference>
<dbReference type="AlphaFoldDB" id="A0A916R2D8"/>
<dbReference type="Proteomes" id="UP000628017">
    <property type="component" value="Unassembled WGS sequence"/>
</dbReference>
<gene>
    <name evidence="5" type="ORF">GCM10011498_32660</name>
</gene>
<reference evidence="5" key="1">
    <citation type="journal article" date="2014" name="Int. J. Syst. Evol. Microbiol.">
        <title>Complete genome sequence of Corynebacterium casei LMG S-19264T (=DSM 44701T), isolated from a smear-ripened cheese.</title>
        <authorList>
            <consortium name="US DOE Joint Genome Institute (JGI-PGF)"/>
            <person name="Walter F."/>
            <person name="Albersmeier A."/>
            <person name="Kalinowski J."/>
            <person name="Ruckert C."/>
        </authorList>
    </citation>
    <scope>NUCLEOTIDE SEQUENCE</scope>
    <source>
        <strain evidence="5">CGMCC 1.15880</strain>
    </source>
</reference>